<keyword evidence="2 6" id="KW-0812">Transmembrane</keyword>
<sequence>MDENDNRNEQETKNEDRNEKNAQAPASDDKTAYKLICALGYVPCGLLFFLPLIVYSNDEFAKYHANQALVLFLTAVIGEVVLGVLSVIPFLSVVMYVLTSVYGVLMLVLCILGILNVVREEKNPLPVIGKINLLK</sequence>
<evidence type="ECO:0000256" key="4">
    <source>
        <dbReference type="ARBA" id="ARBA00023136"/>
    </source>
</evidence>
<organism evidence="7 8">
    <name type="scientific">Candidatus Borkfalkia ceftriaxoniphila</name>
    <dbReference type="NCBI Taxonomy" id="2508949"/>
    <lineage>
        <taxon>Bacteria</taxon>
        <taxon>Bacillati</taxon>
        <taxon>Bacillota</taxon>
        <taxon>Clostridia</taxon>
        <taxon>Christensenellales</taxon>
        <taxon>Christensenellaceae</taxon>
        <taxon>Candidatus Borkfalkia</taxon>
    </lineage>
</organism>
<feature type="transmembrane region" description="Helical" evidence="6">
    <location>
        <begin position="94"/>
        <end position="118"/>
    </location>
</feature>
<keyword evidence="8" id="KW-1185">Reference proteome</keyword>
<evidence type="ECO:0008006" key="9">
    <source>
        <dbReference type="Google" id="ProtNLM"/>
    </source>
</evidence>
<keyword evidence="3 6" id="KW-1133">Transmembrane helix</keyword>
<proteinExistence type="predicted"/>
<reference evidence="7 8" key="1">
    <citation type="journal article" date="2019" name="Gut">
        <title>Antibiotics-induced monodominance of a novel gut bacterial order.</title>
        <authorList>
            <person name="Hildebrand F."/>
            <person name="Moitinho-Silva L."/>
            <person name="Blasche S."/>
            <person name="Jahn M.T."/>
            <person name="Gossmann T.I."/>
            <person name="Heuerta-Cepas J."/>
            <person name="Hercog R."/>
            <person name="Luetge M."/>
            <person name="Bahram M."/>
            <person name="Pryszlak A."/>
            <person name="Alves R.J."/>
            <person name="Waszak S.M."/>
            <person name="Zhu A."/>
            <person name="Ye L."/>
            <person name="Costea P.I."/>
            <person name="Aalvink S."/>
            <person name="Belzer C."/>
            <person name="Forslund S.K."/>
            <person name="Sunagawa S."/>
            <person name="Hentschel U."/>
            <person name="Merten C."/>
            <person name="Patil K.R."/>
            <person name="Benes V."/>
            <person name="Bork P."/>
        </authorList>
    </citation>
    <scope>NUCLEOTIDE SEQUENCE [LARGE SCALE GENOMIC DNA]</scope>
    <source>
        <strain evidence="7 8">HDS1380</strain>
    </source>
</reference>
<accession>A0A4Q2K8J4</accession>
<comment type="subcellular location">
    <subcellularLocation>
        <location evidence="1">Membrane</location>
        <topology evidence="1">Multi-pass membrane protein</topology>
    </subcellularLocation>
</comment>
<dbReference type="InterPro" id="IPR019109">
    <property type="entry name" value="MamF_MmsF"/>
</dbReference>
<evidence type="ECO:0000256" key="6">
    <source>
        <dbReference type="SAM" id="Phobius"/>
    </source>
</evidence>
<dbReference type="EMBL" id="SDOZ01000005">
    <property type="protein sequence ID" value="RXZ57936.1"/>
    <property type="molecule type" value="Genomic_DNA"/>
</dbReference>
<evidence type="ECO:0000256" key="2">
    <source>
        <dbReference type="ARBA" id="ARBA00022692"/>
    </source>
</evidence>
<protein>
    <recommendedName>
        <fullName evidence="9">DUF4870 domain-containing protein</fullName>
    </recommendedName>
</protein>
<evidence type="ECO:0000256" key="3">
    <source>
        <dbReference type="ARBA" id="ARBA00022989"/>
    </source>
</evidence>
<feature type="transmembrane region" description="Helical" evidence="6">
    <location>
        <begin position="32"/>
        <end position="56"/>
    </location>
</feature>
<evidence type="ECO:0000313" key="7">
    <source>
        <dbReference type="EMBL" id="RXZ57936.1"/>
    </source>
</evidence>
<dbReference type="Pfam" id="PF09685">
    <property type="entry name" value="MamF_MmsF"/>
    <property type="match status" value="1"/>
</dbReference>
<dbReference type="Proteomes" id="UP000291269">
    <property type="component" value="Unassembled WGS sequence"/>
</dbReference>
<feature type="compositionally biased region" description="Basic and acidic residues" evidence="5">
    <location>
        <begin position="1"/>
        <end position="20"/>
    </location>
</feature>
<evidence type="ECO:0000313" key="8">
    <source>
        <dbReference type="Proteomes" id="UP000291269"/>
    </source>
</evidence>
<dbReference type="OrthoDB" id="7595353at2"/>
<feature type="region of interest" description="Disordered" evidence="5">
    <location>
        <begin position="1"/>
        <end position="26"/>
    </location>
</feature>
<keyword evidence="4 6" id="KW-0472">Membrane</keyword>
<dbReference type="RefSeq" id="WP_129227368.1">
    <property type="nucleotide sequence ID" value="NZ_SDOZ01000005.1"/>
</dbReference>
<comment type="caution">
    <text evidence="7">The sequence shown here is derived from an EMBL/GenBank/DDBJ whole genome shotgun (WGS) entry which is preliminary data.</text>
</comment>
<evidence type="ECO:0000256" key="1">
    <source>
        <dbReference type="ARBA" id="ARBA00004141"/>
    </source>
</evidence>
<evidence type="ECO:0000256" key="5">
    <source>
        <dbReference type="SAM" id="MobiDB-lite"/>
    </source>
</evidence>
<feature type="transmembrane region" description="Helical" evidence="6">
    <location>
        <begin position="68"/>
        <end position="88"/>
    </location>
</feature>
<name>A0A4Q2K8J4_9FIRM</name>
<gene>
    <name evidence="7" type="ORF">ESZ91_11335</name>
</gene>
<dbReference type="AlphaFoldDB" id="A0A4Q2K8J4"/>